<protein>
    <submittedName>
        <fullName evidence="1">Uncharacterized protein</fullName>
    </submittedName>
</protein>
<accession>A0A6G0Y9U0</accession>
<dbReference type="OrthoDB" id="6627680at2759"/>
<dbReference type="AlphaFoldDB" id="A0A6G0Y9U0"/>
<dbReference type="Proteomes" id="UP000478052">
    <property type="component" value="Unassembled WGS sequence"/>
</dbReference>
<gene>
    <name evidence="1" type="ORF">FWK35_00019974</name>
</gene>
<feature type="non-terminal residue" evidence="1">
    <location>
        <position position="137"/>
    </location>
</feature>
<comment type="caution">
    <text evidence="1">The sequence shown here is derived from an EMBL/GenBank/DDBJ whole genome shotgun (WGS) entry which is preliminary data.</text>
</comment>
<reference evidence="1 2" key="1">
    <citation type="submission" date="2019-08" db="EMBL/GenBank/DDBJ databases">
        <title>Whole genome of Aphis craccivora.</title>
        <authorList>
            <person name="Voronova N.V."/>
            <person name="Shulinski R.S."/>
            <person name="Bandarenka Y.V."/>
            <person name="Zhorov D.G."/>
            <person name="Warner D."/>
        </authorList>
    </citation>
    <scope>NUCLEOTIDE SEQUENCE [LARGE SCALE GENOMIC DNA]</scope>
    <source>
        <strain evidence="1">180601</strain>
        <tissue evidence="1">Whole Body</tissue>
    </source>
</reference>
<sequence>MKAILVESRNTKAKCMTMLLFSNTVSKALQYCGEKQIIKNNNWEKVKFWLHHRQIYQELWNGFRTRRLNSDVLENYFNFIKGMIGSSTHISPLDLRWYLLGKYSNSVYTEHRNTEDTNEESLNNCLSANKAEIKKKY</sequence>
<organism evidence="1 2">
    <name type="scientific">Aphis craccivora</name>
    <name type="common">Cowpea aphid</name>
    <dbReference type="NCBI Taxonomy" id="307492"/>
    <lineage>
        <taxon>Eukaryota</taxon>
        <taxon>Metazoa</taxon>
        <taxon>Ecdysozoa</taxon>
        <taxon>Arthropoda</taxon>
        <taxon>Hexapoda</taxon>
        <taxon>Insecta</taxon>
        <taxon>Pterygota</taxon>
        <taxon>Neoptera</taxon>
        <taxon>Paraneoptera</taxon>
        <taxon>Hemiptera</taxon>
        <taxon>Sternorrhyncha</taxon>
        <taxon>Aphidomorpha</taxon>
        <taxon>Aphidoidea</taxon>
        <taxon>Aphididae</taxon>
        <taxon>Aphidini</taxon>
        <taxon>Aphis</taxon>
        <taxon>Aphis</taxon>
    </lineage>
</organism>
<keyword evidence="2" id="KW-1185">Reference proteome</keyword>
<evidence type="ECO:0000313" key="1">
    <source>
        <dbReference type="EMBL" id="KAF0751632.1"/>
    </source>
</evidence>
<dbReference type="EMBL" id="VUJU01005314">
    <property type="protein sequence ID" value="KAF0751632.1"/>
    <property type="molecule type" value="Genomic_DNA"/>
</dbReference>
<proteinExistence type="predicted"/>
<evidence type="ECO:0000313" key="2">
    <source>
        <dbReference type="Proteomes" id="UP000478052"/>
    </source>
</evidence>
<name>A0A6G0Y9U0_APHCR</name>